<name>A0A8C8RWK2_9SAUR</name>
<organism evidence="8 9">
    <name type="scientific">Pelusios castaneus</name>
    <name type="common">West African mud turtle</name>
    <dbReference type="NCBI Taxonomy" id="367368"/>
    <lineage>
        <taxon>Eukaryota</taxon>
        <taxon>Metazoa</taxon>
        <taxon>Chordata</taxon>
        <taxon>Craniata</taxon>
        <taxon>Vertebrata</taxon>
        <taxon>Euteleostomi</taxon>
        <taxon>Archelosauria</taxon>
        <taxon>Testudinata</taxon>
        <taxon>Testudines</taxon>
        <taxon>Pleurodira</taxon>
        <taxon>Pelomedusidae</taxon>
        <taxon>Pelusios</taxon>
    </lineage>
</organism>
<dbReference type="GO" id="GO:0005762">
    <property type="term" value="C:mitochondrial large ribosomal subunit"/>
    <property type="evidence" value="ECO:0007669"/>
    <property type="project" value="TreeGrafter"/>
</dbReference>
<dbReference type="PANTHER" id="PTHR31542:SF1">
    <property type="entry name" value="LARGE RIBOSOMAL SUBUNIT PROTEIN ML50"/>
    <property type="match status" value="1"/>
</dbReference>
<protein>
    <recommendedName>
        <fullName evidence="6">Large ribosomal subunit protein mL50</fullName>
    </recommendedName>
    <alternativeName>
        <fullName evidence="7">39S ribosomal protein L50, mitochondrial</fullName>
    </alternativeName>
</protein>
<evidence type="ECO:0000256" key="5">
    <source>
        <dbReference type="ARBA" id="ARBA00023274"/>
    </source>
</evidence>
<dbReference type="Pfam" id="PF10501">
    <property type="entry name" value="Ribosomal_L50"/>
    <property type="match status" value="1"/>
</dbReference>
<dbReference type="Ensembl" id="ENSPCET00000011935.1">
    <property type="protein sequence ID" value="ENSPCEP00000011560.1"/>
    <property type="gene ID" value="ENSPCEG00000009147.1"/>
</dbReference>
<comment type="subcellular location">
    <subcellularLocation>
        <location evidence="1">Mitochondrion</location>
    </subcellularLocation>
</comment>
<dbReference type="InterPro" id="IPR018305">
    <property type="entry name" value="Ribosomal_m50"/>
</dbReference>
<keyword evidence="4" id="KW-0496">Mitochondrion</keyword>
<keyword evidence="3" id="KW-0689">Ribosomal protein</keyword>
<dbReference type="AlphaFoldDB" id="A0A8C8RWK2"/>
<evidence type="ECO:0000256" key="7">
    <source>
        <dbReference type="ARBA" id="ARBA00035398"/>
    </source>
</evidence>
<accession>A0A8C8RWK2</accession>
<evidence type="ECO:0000256" key="6">
    <source>
        <dbReference type="ARBA" id="ARBA00035183"/>
    </source>
</evidence>
<evidence type="ECO:0000313" key="9">
    <source>
        <dbReference type="Proteomes" id="UP000694393"/>
    </source>
</evidence>
<reference evidence="8" key="2">
    <citation type="submission" date="2025-09" db="UniProtKB">
        <authorList>
            <consortium name="Ensembl"/>
        </authorList>
    </citation>
    <scope>IDENTIFICATION</scope>
</reference>
<evidence type="ECO:0000256" key="1">
    <source>
        <dbReference type="ARBA" id="ARBA00004173"/>
    </source>
</evidence>
<reference evidence="8" key="1">
    <citation type="submission" date="2025-08" db="UniProtKB">
        <authorList>
            <consortium name="Ensembl"/>
        </authorList>
    </citation>
    <scope>IDENTIFICATION</scope>
</reference>
<keyword evidence="5" id="KW-0687">Ribonucleoprotein</keyword>
<evidence type="ECO:0000256" key="3">
    <source>
        <dbReference type="ARBA" id="ARBA00022980"/>
    </source>
</evidence>
<dbReference type="PANTHER" id="PTHR31542">
    <property type="entry name" value="39A RIBOSOMAL PROTEIN L50, MITOCHONDRIAL"/>
    <property type="match status" value="1"/>
</dbReference>
<evidence type="ECO:0000256" key="2">
    <source>
        <dbReference type="ARBA" id="ARBA00008860"/>
    </source>
</evidence>
<sequence>MPLLPRASAVSKMAVSVGLVRAGWRLSLGVPPCRALWGGFRKKQVEPEVTETAVEVKEEPTLVCPPPCSKKYLPPADLQIRLESHVREIFGPSLPEDWQKAPLKESNLKYRLLAQLAAELCHAVPNSQLHHMCTAGDVLAFYSKQVKDASKFDELCTAKLPSNLKVIWEH</sequence>
<proteinExistence type="inferred from homology"/>
<dbReference type="Proteomes" id="UP000694393">
    <property type="component" value="Unplaced"/>
</dbReference>
<keyword evidence="9" id="KW-1185">Reference proteome</keyword>
<comment type="similarity">
    <text evidence="2">Belongs to the mitochondrion-specific ribosomal protein mL50 family.</text>
</comment>
<evidence type="ECO:0000256" key="4">
    <source>
        <dbReference type="ARBA" id="ARBA00023128"/>
    </source>
</evidence>
<evidence type="ECO:0000313" key="8">
    <source>
        <dbReference type="Ensembl" id="ENSPCEP00000011560.1"/>
    </source>
</evidence>